<accession>A0ACC3D5W5</accession>
<evidence type="ECO:0000313" key="2">
    <source>
        <dbReference type="Proteomes" id="UP001186974"/>
    </source>
</evidence>
<organism evidence="1 2">
    <name type="scientific">Coniosporium uncinatum</name>
    <dbReference type="NCBI Taxonomy" id="93489"/>
    <lineage>
        <taxon>Eukaryota</taxon>
        <taxon>Fungi</taxon>
        <taxon>Dikarya</taxon>
        <taxon>Ascomycota</taxon>
        <taxon>Pezizomycotina</taxon>
        <taxon>Dothideomycetes</taxon>
        <taxon>Dothideomycetes incertae sedis</taxon>
        <taxon>Coniosporium</taxon>
    </lineage>
</organism>
<sequence length="84" mass="9652">MKERIRGLVGDSLESKLILGTFHSVARRYLVRYGQYIGIKKDFGIADSNDTMAILKRIIKRRSFGIEPGIARSRISKRKAQRED</sequence>
<dbReference type="Proteomes" id="UP001186974">
    <property type="component" value="Unassembled WGS sequence"/>
</dbReference>
<protein>
    <submittedName>
        <fullName evidence="1">Uncharacterized protein</fullName>
    </submittedName>
</protein>
<dbReference type="EMBL" id="JAWDJW010007320">
    <property type="protein sequence ID" value="KAK3062375.1"/>
    <property type="molecule type" value="Genomic_DNA"/>
</dbReference>
<evidence type="ECO:0000313" key="1">
    <source>
        <dbReference type="EMBL" id="KAK3062375.1"/>
    </source>
</evidence>
<proteinExistence type="predicted"/>
<gene>
    <name evidence="1" type="ORF">LTS18_004174</name>
</gene>
<comment type="caution">
    <text evidence="1">The sequence shown here is derived from an EMBL/GenBank/DDBJ whole genome shotgun (WGS) entry which is preliminary data.</text>
</comment>
<name>A0ACC3D5W5_9PEZI</name>
<feature type="non-terminal residue" evidence="1">
    <location>
        <position position="84"/>
    </location>
</feature>
<keyword evidence="2" id="KW-1185">Reference proteome</keyword>
<reference evidence="1" key="1">
    <citation type="submission" date="2024-09" db="EMBL/GenBank/DDBJ databases">
        <title>Black Yeasts Isolated from many extreme environments.</title>
        <authorList>
            <person name="Coleine C."/>
            <person name="Stajich J.E."/>
            <person name="Selbmann L."/>
        </authorList>
    </citation>
    <scope>NUCLEOTIDE SEQUENCE</scope>
    <source>
        <strain evidence="1">CCFEE 5737</strain>
    </source>
</reference>